<organism evidence="1 2">
    <name type="scientific">Araneus ventricosus</name>
    <name type="common">Orbweaver spider</name>
    <name type="synonym">Epeira ventricosa</name>
    <dbReference type="NCBI Taxonomy" id="182803"/>
    <lineage>
        <taxon>Eukaryota</taxon>
        <taxon>Metazoa</taxon>
        <taxon>Ecdysozoa</taxon>
        <taxon>Arthropoda</taxon>
        <taxon>Chelicerata</taxon>
        <taxon>Arachnida</taxon>
        <taxon>Araneae</taxon>
        <taxon>Araneomorphae</taxon>
        <taxon>Entelegynae</taxon>
        <taxon>Araneoidea</taxon>
        <taxon>Araneidae</taxon>
        <taxon>Araneus</taxon>
    </lineage>
</organism>
<reference evidence="1 2" key="1">
    <citation type="journal article" date="2019" name="Sci. Rep.">
        <title>Orb-weaving spider Araneus ventricosus genome elucidates the spidroin gene catalogue.</title>
        <authorList>
            <person name="Kono N."/>
            <person name="Nakamura H."/>
            <person name="Ohtoshi R."/>
            <person name="Moran D.A.P."/>
            <person name="Shinohara A."/>
            <person name="Yoshida Y."/>
            <person name="Fujiwara M."/>
            <person name="Mori M."/>
            <person name="Tomita M."/>
            <person name="Arakawa K."/>
        </authorList>
    </citation>
    <scope>NUCLEOTIDE SEQUENCE [LARGE SCALE GENOMIC DNA]</scope>
</reference>
<protein>
    <submittedName>
        <fullName evidence="1">Uncharacterized protein</fullName>
    </submittedName>
</protein>
<dbReference type="Proteomes" id="UP000499080">
    <property type="component" value="Unassembled WGS sequence"/>
</dbReference>
<gene>
    <name evidence="1" type="ORF">AVEN_227033_1</name>
</gene>
<accession>A0A4Y2SB65</accession>
<comment type="caution">
    <text evidence="1">The sequence shown here is derived from an EMBL/GenBank/DDBJ whole genome shotgun (WGS) entry which is preliminary data.</text>
</comment>
<sequence>MRSLWLRKRVLASPIGTLSSDSTYLHREGRAAAGNDHEDSGLNPSAIAATAIHRSLVDLAGQ</sequence>
<keyword evidence="2" id="KW-1185">Reference proteome</keyword>
<evidence type="ECO:0000313" key="2">
    <source>
        <dbReference type="Proteomes" id="UP000499080"/>
    </source>
</evidence>
<feature type="non-terminal residue" evidence="1">
    <location>
        <position position="62"/>
    </location>
</feature>
<name>A0A4Y2SB65_ARAVE</name>
<proteinExistence type="predicted"/>
<dbReference type="EMBL" id="BGPR01020396">
    <property type="protein sequence ID" value="GBN84549.1"/>
    <property type="molecule type" value="Genomic_DNA"/>
</dbReference>
<evidence type="ECO:0000313" key="1">
    <source>
        <dbReference type="EMBL" id="GBN84549.1"/>
    </source>
</evidence>
<dbReference type="AlphaFoldDB" id="A0A4Y2SB65"/>